<dbReference type="Proteomes" id="UP000887578">
    <property type="component" value="Unplaced"/>
</dbReference>
<keyword evidence="1" id="KW-1185">Reference proteome</keyword>
<dbReference type="WBParaSite" id="PDA_v2.g8779.t1">
    <property type="protein sequence ID" value="PDA_v2.g8779.t1"/>
    <property type="gene ID" value="PDA_v2.g8779"/>
</dbReference>
<protein>
    <submittedName>
        <fullName evidence="2">Four helix bundle protein</fullName>
    </submittedName>
</protein>
<evidence type="ECO:0000313" key="1">
    <source>
        <dbReference type="Proteomes" id="UP000887578"/>
    </source>
</evidence>
<name>A0A914QWX6_9BILA</name>
<proteinExistence type="predicted"/>
<sequence>MISQFLILVTMKEQYLNDDGQAKAKRIPEELQKEAKRAEMKLWIAAFNLVAACIRDIPRKRREMEEEIEKEMKFNR</sequence>
<accession>A0A914QWX6</accession>
<organism evidence="1 2">
    <name type="scientific">Panagrolaimus davidi</name>
    <dbReference type="NCBI Taxonomy" id="227884"/>
    <lineage>
        <taxon>Eukaryota</taxon>
        <taxon>Metazoa</taxon>
        <taxon>Ecdysozoa</taxon>
        <taxon>Nematoda</taxon>
        <taxon>Chromadorea</taxon>
        <taxon>Rhabditida</taxon>
        <taxon>Tylenchina</taxon>
        <taxon>Panagrolaimomorpha</taxon>
        <taxon>Panagrolaimoidea</taxon>
        <taxon>Panagrolaimidae</taxon>
        <taxon>Panagrolaimus</taxon>
    </lineage>
</organism>
<evidence type="ECO:0000313" key="2">
    <source>
        <dbReference type="WBParaSite" id="PDA_v2.g8779.t1"/>
    </source>
</evidence>
<dbReference type="AlphaFoldDB" id="A0A914QWX6"/>
<reference evidence="2" key="1">
    <citation type="submission" date="2022-11" db="UniProtKB">
        <authorList>
            <consortium name="WormBaseParasite"/>
        </authorList>
    </citation>
    <scope>IDENTIFICATION</scope>
</reference>